<accession>A0A8J4DR88</accession>
<feature type="compositionally biased region" description="Basic and acidic residues" evidence="4">
    <location>
        <begin position="1"/>
        <end position="23"/>
    </location>
</feature>
<evidence type="ECO:0000313" key="6">
    <source>
        <dbReference type="EMBL" id="GIJ47394.1"/>
    </source>
</evidence>
<dbReference type="InterPro" id="IPR050204">
    <property type="entry name" value="AraC_XylS_family_regulators"/>
</dbReference>
<dbReference type="Pfam" id="PF20240">
    <property type="entry name" value="DUF6597"/>
    <property type="match status" value="1"/>
</dbReference>
<dbReference type="InterPro" id="IPR009057">
    <property type="entry name" value="Homeodomain-like_sf"/>
</dbReference>
<dbReference type="RefSeq" id="WP_203900877.1">
    <property type="nucleotide sequence ID" value="NZ_BOPF01000014.1"/>
</dbReference>
<name>A0A8J4DR88_9ACTN</name>
<dbReference type="Gene3D" id="1.10.10.60">
    <property type="entry name" value="Homeodomain-like"/>
    <property type="match status" value="1"/>
</dbReference>
<reference evidence="6" key="1">
    <citation type="submission" date="2021-01" db="EMBL/GenBank/DDBJ databases">
        <title>Whole genome shotgun sequence of Virgisporangium aliadipatigenens NBRC 105644.</title>
        <authorList>
            <person name="Komaki H."/>
            <person name="Tamura T."/>
        </authorList>
    </citation>
    <scope>NUCLEOTIDE SEQUENCE</scope>
    <source>
        <strain evidence="6">NBRC 105644</strain>
    </source>
</reference>
<dbReference type="AlphaFoldDB" id="A0A8J4DR88"/>
<dbReference type="PROSITE" id="PS01124">
    <property type="entry name" value="HTH_ARAC_FAMILY_2"/>
    <property type="match status" value="1"/>
</dbReference>
<evidence type="ECO:0000256" key="4">
    <source>
        <dbReference type="SAM" id="MobiDB-lite"/>
    </source>
</evidence>
<dbReference type="GO" id="GO:0043565">
    <property type="term" value="F:sequence-specific DNA binding"/>
    <property type="evidence" value="ECO:0007669"/>
    <property type="project" value="InterPro"/>
</dbReference>
<dbReference type="InterPro" id="IPR018060">
    <property type="entry name" value="HTH_AraC"/>
</dbReference>
<protein>
    <submittedName>
        <fullName evidence="6">AraC family transcriptional regulator</fullName>
    </submittedName>
</protein>
<comment type="caution">
    <text evidence="6">The sequence shown here is derived from an EMBL/GenBank/DDBJ whole genome shotgun (WGS) entry which is preliminary data.</text>
</comment>
<dbReference type="EMBL" id="BOPF01000014">
    <property type="protein sequence ID" value="GIJ47394.1"/>
    <property type="molecule type" value="Genomic_DNA"/>
</dbReference>
<evidence type="ECO:0000259" key="5">
    <source>
        <dbReference type="PROSITE" id="PS01124"/>
    </source>
</evidence>
<evidence type="ECO:0000256" key="3">
    <source>
        <dbReference type="ARBA" id="ARBA00023163"/>
    </source>
</evidence>
<dbReference type="GO" id="GO:0003700">
    <property type="term" value="F:DNA-binding transcription factor activity"/>
    <property type="evidence" value="ECO:0007669"/>
    <property type="project" value="InterPro"/>
</dbReference>
<evidence type="ECO:0000313" key="7">
    <source>
        <dbReference type="Proteomes" id="UP000619260"/>
    </source>
</evidence>
<feature type="region of interest" description="Disordered" evidence="4">
    <location>
        <begin position="1"/>
        <end position="24"/>
    </location>
</feature>
<dbReference type="PANTHER" id="PTHR46796">
    <property type="entry name" value="HTH-TYPE TRANSCRIPTIONAL ACTIVATOR RHAS-RELATED"/>
    <property type="match status" value="1"/>
</dbReference>
<dbReference type="InterPro" id="IPR046532">
    <property type="entry name" value="DUF6597"/>
</dbReference>
<sequence length="294" mass="30777">MTTAGEPHRGADSGAPARDDGLVRRAGSVPGLTWSLARRAPDPRLGGLVAAIYGYTEQSAGPVLRRQLPFGGNPVILGLGPPIDVDGAPQRSFVAGLADRATFTRFSGAQRGVEIRLTPQGVHTLFGVPPGEFANAVVTPPWLAALADRVAECGWAEALDLVEATLLRRAGDGPTPDTAVTWAWNALRRSGGRTPVAALANEIGWSHRHFAARFRAGIGLAPKTAARVVRLERAAGRLSRGESAAVVAAATGYVDQSHLTREFRALGGCTPGRFLAERDAEQVSFVQDGQAAAA</sequence>
<evidence type="ECO:0000256" key="1">
    <source>
        <dbReference type="ARBA" id="ARBA00023015"/>
    </source>
</evidence>
<feature type="domain" description="HTH araC/xylS-type" evidence="5">
    <location>
        <begin position="177"/>
        <end position="277"/>
    </location>
</feature>
<evidence type="ECO:0000256" key="2">
    <source>
        <dbReference type="ARBA" id="ARBA00023125"/>
    </source>
</evidence>
<dbReference type="SMART" id="SM00342">
    <property type="entry name" value="HTH_ARAC"/>
    <property type="match status" value="1"/>
</dbReference>
<keyword evidence="2" id="KW-0238">DNA-binding</keyword>
<keyword evidence="7" id="KW-1185">Reference proteome</keyword>
<dbReference type="Proteomes" id="UP000619260">
    <property type="component" value="Unassembled WGS sequence"/>
</dbReference>
<dbReference type="Pfam" id="PF12833">
    <property type="entry name" value="HTH_18"/>
    <property type="match status" value="1"/>
</dbReference>
<keyword evidence="3" id="KW-0804">Transcription</keyword>
<proteinExistence type="predicted"/>
<organism evidence="6 7">
    <name type="scientific">Virgisporangium aliadipatigenens</name>
    <dbReference type="NCBI Taxonomy" id="741659"/>
    <lineage>
        <taxon>Bacteria</taxon>
        <taxon>Bacillati</taxon>
        <taxon>Actinomycetota</taxon>
        <taxon>Actinomycetes</taxon>
        <taxon>Micromonosporales</taxon>
        <taxon>Micromonosporaceae</taxon>
        <taxon>Virgisporangium</taxon>
    </lineage>
</organism>
<gene>
    <name evidence="6" type="ORF">Val02_42800</name>
</gene>
<keyword evidence="1" id="KW-0805">Transcription regulation</keyword>
<dbReference type="PANTHER" id="PTHR46796:SF15">
    <property type="entry name" value="BLL1074 PROTEIN"/>
    <property type="match status" value="1"/>
</dbReference>
<dbReference type="SUPFAM" id="SSF46689">
    <property type="entry name" value="Homeodomain-like"/>
    <property type="match status" value="1"/>
</dbReference>